<gene>
    <name evidence="2" type="ORF">GCM10011609_71230</name>
</gene>
<dbReference type="InterPro" id="IPR024559">
    <property type="entry name" value="DUF3846"/>
</dbReference>
<dbReference type="Pfam" id="PF12957">
    <property type="entry name" value="DUF3846"/>
    <property type="match status" value="1"/>
</dbReference>
<evidence type="ECO:0000313" key="3">
    <source>
        <dbReference type="Proteomes" id="UP000597656"/>
    </source>
</evidence>
<evidence type="ECO:0000259" key="1">
    <source>
        <dbReference type="Pfam" id="PF12957"/>
    </source>
</evidence>
<protein>
    <recommendedName>
        <fullName evidence="1">DUF3846 domain-containing protein</fullName>
    </recommendedName>
</protein>
<organism evidence="2 3">
    <name type="scientific">Lentzea pudingi</name>
    <dbReference type="NCBI Taxonomy" id="1789439"/>
    <lineage>
        <taxon>Bacteria</taxon>
        <taxon>Bacillati</taxon>
        <taxon>Actinomycetota</taxon>
        <taxon>Actinomycetes</taxon>
        <taxon>Pseudonocardiales</taxon>
        <taxon>Pseudonocardiaceae</taxon>
        <taxon>Lentzea</taxon>
    </lineage>
</organism>
<reference evidence="3" key="1">
    <citation type="journal article" date="2019" name="Int. J. Syst. Evol. Microbiol.">
        <title>The Global Catalogue of Microorganisms (GCM) 10K type strain sequencing project: providing services to taxonomists for standard genome sequencing and annotation.</title>
        <authorList>
            <consortium name="The Broad Institute Genomics Platform"/>
            <consortium name="The Broad Institute Genome Sequencing Center for Infectious Disease"/>
            <person name="Wu L."/>
            <person name="Ma J."/>
        </authorList>
    </citation>
    <scope>NUCLEOTIDE SEQUENCE [LARGE SCALE GENOMIC DNA]</scope>
    <source>
        <strain evidence="3">CGMCC 4.7319</strain>
    </source>
</reference>
<dbReference type="EMBL" id="BMNC01000015">
    <property type="protein sequence ID" value="GGN19887.1"/>
    <property type="molecule type" value="Genomic_DNA"/>
</dbReference>
<comment type="caution">
    <text evidence="2">The sequence shown here is derived from an EMBL/GenBank/DDBJ whole genome shotgun (WGS) entry which is preliminary data.</text>
</comment>
<sequence>MQGARGLAWIRTLPLGKGHVVHKRALMVQAIVVPADLSEPIRLEQLDKHDAGAFRRIVGGRLEAVQLTDPAAGVYFNDEGKLQELPINHRLTMLLWMHNKLFRGEDVIMGSGLIVGPPDPEGDDQDAPAELVELLFNTAAYRVQARKVDGRSWHTTLDTVSLWTDGYRLALKLGLEWRSVFADVRVVPELPAELLDTWYEIGIATPPLHDAVDPAFTKDSFMGCFRLAELEQRVGECWWVLGTAFYYRDACFICMEEGGDDWLVIRHGVAAGRTALWPRIKAGEFGKFVAQLLAATKEQCLQMEY</sequence>
<evidence type="ECO:0000313" key="2">
    <source>
        <dbReference type="EMBL" id="GGN19887.1"/>
    </source>
</evidence>
<dbReference type="Proteomes" id="UP000597656">
    <property type="component" value="Unassembled WGS sequence"/>
</dbReference>
<feature type="domain" description="DUF3846" evidence="1">
    <location>
        <begin position="32"/>
        <end position="136"/>
    </location>
</feature>
<name>A0ABQ2IS46_9PSEU</name>
<accession>A0ABQ2IS46</accession>
<proteinExistence type="predicted"/>
<keyword evidence="3" id="KW-1185">Reference proteome</keyword>